<evidence type="ECO:0008006" key="3">
    <source>
        <dbReference type="Google" id="ProtNLM"/>
    </source>
</evidence>
<dbReference type="Pfam" id="PF08843">
    <property type="entry name" value="AbiEii"/>
    <property type="match status" value="1"/>
</dbReference>
<organism evidence="1 2">
    <name type="scientific">Limosilactobacillus reuteri</name>
    <name type="common">Lactobacillus reuteri</name>
    <dbReference type="NCBI Taxonomy" id="1598"/>
    <lineage>
        <taxon>Bacteria</taxon>
        <taxon>Bacillati</taxon>
        <taxon>Bacillota</taxon>
        <taxon>Bacilli</taxon>
        <taxon>Lactobacillales</taxon>
        <taxon>Lactobacillaceae</taxon>
        <taxon>Limosilactobacillus</taxon>
    </lineage>
</organism>
<gene>
    <name evidence="1" type="ORF">GIX80_08540</name>
</gene>
<reference evidence="1 2" key="1">
    <citation type="submission" date="2019-11" db="EMBL/GenBank/DDBJ databases">
        <title>Draft genome sequence of 12 host-associated Lactobacillus reuteri rodent strains.</title>
        <authorList>
            <person name="Zhang S."/>
            <person name="Ozcam M."/>
            <person name="Van Pijkeren J.P."/>
        </authorList>
    </citation>
    <scope>NUCLEOTIDE SEQUENCE [LARGE SCALE GENOMIC DNA]</scope>
    <source>
        <strain evidence="1 2">L1604-1</strain>
    </source>
</reference>
<name>A0AB36AFH7_LIMRT</name>
<dbReference type="RefSeq" id="WP_225432732.1">
    <property type="nucleotide sequence ID" value="NZ_JAFFPO010000019.1"/>
</dbReference>
<protein>
    <recommendedName>
        <fullName evidence="3">Nucleotidyl transferase AbiEii/AbiGii toxin family protein</fullName>
    </recommendedName>
</protein>
<comment type="caution">
    <text evidence="1">The sequence shown here is derived from an EMBL/GenBank/DDBJ whole genome shotgun (WGS) entry which is preliminary data.</text>
</comment>
<dbReference type="Proteomes" id="UP000441557">
    <property type="component" value="Unassembled WGS sequence"/>
</dbReference>
<dbReference type="EMBL" id="WJMZ01000010">
    <property type="protein sequence ID" value="MRG84425.1"/>
    <property type="molecule type" value="Genomic_DNA"/>
</dbReference>
<accession>A0AB36AFH7</accession>
<dbReference type="AlphaFoldDB" id="A0AB36AFH7"/>
<proteinExistence type="predicted"/>
<sequence length="340" mass="39410">MKLISNNQSVFKQLVNDTATEFGKSIDEITKDYFLAVVLSSIVQEDKDECVVLKGGTSLSKCFHITNRFSEDLDLAIDLSKISNLSKNKCNAIMYNAVKNGLNKIGFEFCALNKEQGISKHRAMNIIKVQFPYEITQSELREYGRIEAETFSPAYPVISSYFQSYLGEYIENKIENSQNIMDDFNELKKFQVLAQKPERTMIDKVFALADAPLRAKEDTAFQSRSRDLYDIVKIDNYLQYHNFSFQSFSELIEEVRLQRYKKQKTALASKPGIIPMKAIEKTFSDFYKELEEDYLRRTKGLISRKENIIEFDELVSDVRKILKHQEWSILNKPNPNVDIL</sequence>
<evidence type="ECO:0000313" key="1">
    <source>
        <dbReference type="EMBL" id="MRG84425.1"/>
    </source>
</evidence>
<dbReference type="Gene3D" id="3.10.450.620">
    <property type="entry name" value="JHP933, nucleotidyltransferase-like core domain"/>
    <property type="match status" value="1"/>
</dbReference>
<evidence type="ECO:0000313" key="2">
    <source>
        <dbReference type="Proteomes" id="UP000441557"/>
    </source>
</evidence>
<dbReference type="InterPro" id="IPR014942">
    <property type="entry name" value="AbiEii"/>
</dbReference>